<feature type="active site" description="Tele-hemiaminal-histidine intermediate" evidence="11">
    <location>
        <position position="219"/>
    </location>
</feature>
<dbReference type="GO" id="GO:0004371">
    <property type="term" value="F:glycerone kinase activity"/>
    <property type="evidence" value="ECO:0007669"/>
    <property type="project" value="UniProtKB-EC"/>
</dbReference>
<dbReference type="NCBIfam" id="TIGR02361">
    <property type="entry name" value="dak_ATP"/>
    <property type="match status" value="1"/>
</dbReference>
<feature type="compositionally biased region" description="Basic and acidic residues" evidence="13">
    <location>
        <begin position="365"/>
        <end position="380"/>
    </location>
</feature>
<keyword evidence="6 16" id="KW-0418">Kinase</keyword>
<evidence type="ECO:0000256" key="7">
    <source>
        <dbReference type="ARBA" id="ARBA00022798"/>
    </source>
</evidence>
<feature type="binding site" evidence="12">
    <location>
        <position position="110"/>
    </location>
    <ligand>
        <name>substrate</name>
    </ligand>
</feature>
<proteinExistence type="inferred from homology"/>
<evidence type="ECO:0000256" key="6">
    <source>
        <dbReference type="ARBA" id="ARBA00022777"/>
    </source>
</evidence>
<evidence type="ECO:0000256" key="3">
    <source>
        <dbReference type="ARBA" id="ARBA00008757"/>
    </source>
</evidence>
<dbReference type="SMART" id="SM01120">
    <property type="entry name" value="Dak2"/>
    <property type="match status" value="1"/>
</dbReference>
<keyword evidence="8" id="KW-0067">ATP-binding</keyword>
<evidence type="ECO:0000256" key="5">
    <source>
        <dbReference type="ARBA" id="ARBA00022741"/>
    </source>
</evidence>
<keyword evidence="7" id="KW-0319">Glycerol metabolism</keyword>
<dbReference type="InterPro" id="IPR036117">
    <property type="entry name" value="DhaL_dom_sf"/>
</dbReference>
<keyword evidence="17" id="KW-1185">Reference proteome</keyword>
<comment type="caution">
    <text evidence="16">The sequence shown here is derived from an EMBL/GenBank/DDBJ whole genome shotgun (WGS) entry which is preliminary data.</text>
</comment>
<dbReference type="SUPFAM" id="SSF101473">
    <property type="entry name" value="DhaL-like"/>
    <property type="match status" value="1"/>
</dbReference>
<comment type="catalytic activity">
    <reaction evidence="10">
        <text>dihydroxyacetone + ATP = dihydroxyacetone phosphate + ADP + H(+)</text>
        <dbReference type="Rhea" id="RHEA:15773"/>
        <dbReference type="ChEBI" id="CHEBI:15378"/>
        <dbReference type="ChEBI" id="CHEBI:16016"/>
        <dbReference type="ChEBI" id="CHEBI:30616"/>
        <dbReference type="ChEBI" id="CHEBI:57642"/>
        <dbReference type="ChEBI" id="CHEBI:456216"/>
        <dbReference type="EC" id="2.7.1.29"/>
    </reaction>
</comment>
<keyword evidence="5" id="KW-0547">Nucleotide-binding</keyword>
<feature type="domain" description="DhaL" evidence="14">
    <location>
        <begin position="387"/>
        <end position="589"/>
    </location>
</feature>
<dbReference type="InterPro" id="IPR004006">
    <property type="entry name" value="DhaK_dom"/>
</dbReference>
<accession>A0A7C8IDT6</accession>
<feature type="domain" description="DhaK" evidence="15">
    <location>
        <begin position="9"/>
        <end position="348"/>
    </location>
</feature>
<dbReference type="GO" id="GO:0050354">
    <property type="term" value="F:triokinase activity"/>
    <property type="evidence" value="ECO:0007669"/>
    <property type="project" value="UniProtKB-EC"/>
</dbReference>
<evidence type="ECO:0000313" key="16">
    <source>
        <dbReference type="EMBL" id="KAF2873773.1"/>
    </source>
</evidence>
<evidence type="ECO:0000256" key="13">
    <source>
        <dbReference type="SAM" id="MobiDB-lite"/>
    </source>
</evidence>
<dbReference type="OrthoDB" id="1724672at2759"/>
<sequence length="594" mass="63359">MSRKHFFSSPEGIVVNMLNSLVTRNAHMALDETHRVVYSRTHPPNQVTVISGGGSGHEPAWSGFVGDGMLSAAVCGDIFASPSTKQIMSGIRNVPSNEGVLLCITNYTGDMLHFGLAREKGQALGYKVEVVSMAEDASLGRQKSEKVGRRGLAGNLLVIKLIGAASQKNWSFEQCRKIGDLGNSELVTIGTSLDHCHVPGRDAFEQVPENACVLGMGIHNEPGLRTISPMPSAEDIVNEMLRYLLDPKDSDRAFVEFKPEDEVVLLANNFGGLSGLEFDALVNVTLTVLKRDWKIVPSRIYAGILEGSLNGQGFSITLGNMSGMARAMGLRDAEIIELLDAPTNAPAWPKNGYRPVEISKETEALREKANAAAEHTDSGDKGPATPTSLIPALRKACNDGVAAEPKITQYDLLMGDGDCGEAVAGVCKSILANLDSISSTPPPLVTLLESISENVEDVGGSLGAILSILVTAFTNALHDNTIKQAKPLDISTVSDSAHKALENLKNYTSAREGDRTVMDVLIPFIDSLTGTLDLEKSVKVAQEKADQTKDMKAKFGRATYVGDEMGATRGQIPDPGAYAAGVWLAGLLEGFKGQ</sequence>
<evidence type="ECO:0000256" key="9">
    <source>
        <dbReference type="ARBA" id="ARBA00047974"/>
    </source>
</evidence>
<comment type="similarity">
    <text evidence="3">Belongs to the dihydroxyacetone kinase (DAK) family.</text>
</comment>
<dbReference type="Gene3D" id="1.25.40.340">
    <property type="match status" value="1"/>
</dbReference>
<dbReference type="Gene3D" id="3.30.1180.20">
    <property type="entry name" value="Dihydroxyacetone kinase, domain 2"/>
    <property type="match status" value="1"/>
</dbReference>
<keyword evidence="4" id="KW-0808">Transferase</keyword>
<dbReference type="InterPro" id="IPR012734">
    <property type="entry name" value="DhaK_ATP"/>
</dbReference>
<protein>
    <submittedName>
        <fullName evidence="16">Dihydroxyacetone kinase</fullName>
    </submittedName>
</protein>
<dbReference type="GO" id="GO:0005524">
    <property type="term" value="F:ATP binding"/>
    <property type="evidence" value="ECO:0007669"/>
    <property type="project" value="UniProtKB-KW"/>
</dbReference>
<dbReference type="Pfam" id="PF02733">
    <property type="entry name" value="Dak1"/>
    <property type="match status" value="1"/>
</dbReference>
<dbReference type="SUPFAM" id="SSF82549">
    <property type="entry name" value="DAK1/DegV-like"/>
    <property type="match status" value="1"/>
</dbReference>
<comment type="catalytic activity">
    <reaction evidence="9">
        <text>D-glyceraldehyde + ATP = D-glyceraldehyde 3-phosphate + ADP + H(+)</text>
        <dbReference type="Rhea" id="RHEA:13941"/>
        <dbReference type="ChEBI" id="CHEBI:15378"/>
        <dbReference type="ChEBI" id="CHEBI:17378"/>
        <dbReference type="ChEBI" id="CHEBI:30616"/>
        <dbReference type="ChEBI" id="CHEBI:59776"/>
        <dbReference type="ChEBI" id="CHEBI:456216"/>
        <dbReference type="EC" id="2.7.1.28"/>
    </reaction>
</comment>
<evidence type="ECO:0000256" key="8">
    <source>
        <dbReference type="ARBA" id="ARBA00022840"/>
    </source>
</evidence>
<dbReference type="EMBL" id="JAADJZ010000007">
    <property type="protein sequence ID" value="KAF2873773.1"/>
    <property type="molecule type" value="Genomic_DNA"/>
</dbReference>
<dbReference type="PROSITE" id="PS51480">
    <property type="entry name" value="DHAL"/>
    <property type="match status" value="1"/>
</dbReference>
<comment type="pathway">
    <text evidence="2">Polyol metabolism; glycerol fermentation; glycerone phosphate from glycerol (oxidative route): step 2/2.</text>
</comment>
<dbReference type="Gene3D" id="3.40.50.10440">
    <property type="entry name" value="Dihydroxyacetone kinase, domain 1"/>
    <property type="match status" value="1"/>
</dbReference>
<evidence type="ECO:0000313" key="17">
    <source>
        <dbReference type="Proteomes" id="UP000481861"/>
    </source>
</evidence>
<organism evidence="16 17">
    <name type="scientific">Massariosphaeria phaeospora</name>
    <dbReference type="NCBI Taxonomy" id="100035"/>
    <lineage>
        <taxon>Eukaryota</taxon>
        <taxon>Fungi</taxon>
        <taxon>Dikarya</taxon>
        <taxon>Ascomycota</taxon>
        <taxon>Pezizomycotina</taxon>
        <taxon>Dothideomycetes</taxon>
        <taxon>Pleosporomycetidae</taxon>
        <taxon>Pleosporales</taxon>
        <taxon>Pleosporales incertae sedis</taxon>
        <taxon>Massariosphaeria</taxon>
    </lineage>
</organism>
<comment type="function">
    <text evidence="1">Catalyzes both the phosphorylation of dihydroxyacetone and of glyceraldehyde.</text>
</comment>
<dbReference type="Pfam" id="PF02734">
    <property type="entry name" value="Dak2"/>
    <property type="match status" value="1"/>
</dbReference>
<evidence type="ECO:0000256" key="10">
    <source>
        <dbReference type="ARBA" id="ARBA00048898"/>
    </source>
</evidence>
<dbReference type="PROSITE" id="PS51481">
    <property type="entry name" value="DHAK"/>
    <property type="match status" value="1"/>
</dbReference>
<feature type="region of interest" description="Disordered" evidence="13">
    <location>
        <begin position="365"/>
        <end position="387"/>
    </location>
</feature>
<gene>
    <name evidence="16" type="ORF">BDV95DRAFT_489060</name>
</gene>
<dbReference type="GO" id="GO:0005829">
    <property type="term" value="C:cytosol"/>
    <property type="evidence" value="ECO:0007669"/>
    <property type="project" value="TreeGrafter"/>
</dbReference>
<name>A0A7C8IDT6_9PLEO</name>
<dbReference type="PANTHER" id="PTHR28629:SF1">
    <property type="entry name" value="YALI0F01606P"/>
    <property type="match status" value="1"/>
</dbReference>
<dbReference type="FunFam" id="3.30.1180.20:FF:000001">
    <property type="entry name" value="Dihydroxyacetone kinase 1"/>
    <property type="match status" value="1"/>
</dbReference>
<dbReference type="UniPathway" id="UPA00617">
    <property type="reaction ID" value="UER00669"/>
</dbReference>
<dbReference type="InterPro" id="IPR050861">
    <property type="entry name" value="Dihydroxyacetone_Kinase"/>
</dbReference>
<evidence type="ECO:0000256" key="2">
    <source>
        <dbReference type="ARBA" id="ARBA00004778"/>
    </source>
</evidence>
<dbReference type="Proteomes" id="UP000481861">
    <property type="component" value="Unassembled WGS sequence"/>
</dbReference>
<evidence type="ECO:0000259" key="15">
    <source>
        <dbReference type="PROSITE" id="PS51481"/>
    </source>
</evidence>
<feature type="binding site" evidence="12">
    <location>
        <begin position="54"/>
        <end position="57"/>
    </location>
    <ligand>
        <name>substrate</name>
    </ligand>
</feature>
<dbReference type="AlphaFoldDB" id="A0A7C8IDT6"/>
<dbReference type="FunFam" id="1.25.40.340:FF:000002">
    <property type="entry name" value="Dihydroxyacetone kinase, L subunit"/>
    <property type="match status" value="1"/>
</dbReference>
<reference evidence="16 17" key="1">
    <citation type="submission" date="2020-01" db="EMBL/GenBank/DDBJ databases">
        <authorList>
            <consortium name="DOE Joint Genome Institute"/>
            <person name="Haridas S."/>
            <person name="Albert R."/>
            <person name="Binder M."/>
            <person name="Bloem J."/>
            <person name="Labutti K."/>
            <person name="Salamov A."/>
            <person name="Andreopoulos B."/>
            <person name="Baker S.E."/>
            <person name="Barry K."/>
            <person name="Bills G."/>
            <person name="Bluhm B.H."/>
            <person name="Cannon C."/>
            <person name="Castanera R."/>
            <person name="Culley D.E."/>
            <person name="Daum C."/>
            <person name="Ezra D."/>
            <person name="Gonzalez J.B."/>
            <person name="Henrissat B."/>
            <person name="Kuo A."/>
            <person name="Liang C."/>
            <person name="Lipzen A."/>
            <person name="Lutzoni F."/>
            <person name="Magnuson J."/>
            <person name="Mondo S."/>
            <person name="Nolan M."/>
            <person name="Ohm R."/>
            <person name="Pangilinan J."/>
            <person name="Park H.-J.H."/>
            <person name="Ramirez L."/>
            <person name="Alfaro M."/>
            <person name="Sun H."/>
            <person name="Tritt A."/>
            <person name="Yoshinaga Y."/>
            <person name="Zwiers L.-H.L."/>
            <person name="Turgeon B.G."/>
            <person name="Goodwin S.B."/>
            <person name="Spatafora J.W."/>
            <person name="Crous P.W."/>
            <person name="Grigoriev I.V."/>
        </authorList>
    </citation>
    <scope>NUCLEOTIDE SEQUENCE [LARGE SCALE GENOMIC DNA]</scope>
    <source>
        <strain evidence="16 17">CBS 611.86</strain>
    </source>
</reference>
<evidence type="ECO:0000256" key="1">
    <source>
        <dbReference type="ARBA" id="ARBA00003264"/>
    </source>
</evidence>
<dbReference type="GO" id="GO:0019588">
    <property type="term" value="P:anaerobic glycerol catabolic process"/>
    <property type="evidence" value="ECO:0007669"/>
    <property type="project" value="UniProtKB-UniPathway"/>
</dbReference>
<evidence type="ECO:0000256" key="11">
    <source>
        <dbReference type="PIRSR" id="PIRSR612734-1"/>
    </source>
</evidence>
<evidence type="ECO:0000259" key="14">
    <source>
        <dbReference type="PROSITE" id="PS51480"/>
    </source>
</evidence>
<dbReference type="PANTHER" id="PTHR28629">
    <property type="entry name" value="TRIOKINASE/FMN CYCLASE"/>
    <property type="match status" value="1"/>
</dbReference>
<dbReference type="FunFam" id="3.40.50.10440:FF:000004">
    <property type="entry name" value="Dihydroxyacetone kinase"/>
    <property type="match status" value="1"/>
</dbReference>
<evidence type="ECO:0000256" key="4">
    <source>
        <dbReference type="ARBA" id="ARBA00022679"/>
    </source>
</evidence>
<dbReference type="InterPro" id="IPR004007">
    <property type="entry name" value="DhaL_dom"/>
</dbReference>
<evidence type="ECO:0000256" key="12">
    <source>
        <dbReference type="PIRSR" id="PIRSR612734-2"/>
    </source>
</evidence>